<reference evidence="1 2" key="1">
    <citation type="submission" date="2014-04" db="EMBL/GenBank/DDBJ databases">
        <title>Evolutionary Origins and Diversification of the Mycorrhizal Mutualists.</title>
        <authorList>
            <consortium name="DOE Joint Genome Institute"/>
            <consortium name="Mycorrhizal Genomics Consortium"/>
            <person name="Kohler A."/>
            <person name="Kuo A."/>
            <person name="Nagy L.G."/>
            <person name="Floudas D."/>
            <person name="Copeland A."/>
            <person name="Barry K.W."/>
            <person name="Cichocki N."/>
            <person name="Veneault-Fourrey C."/>
            <person name="LaButti K."/>
            <person name="Lindquist E.A."/>
            <person name="Lipzen A."/>
            <person name="Lundell T."/>
            <person name="Morin E."/>
            <person name="Murat C."/>
            <person name="Riley R."/>
            <person name="Ohm R."/>
            <person name="Sun H."/>
            <person name="Tunlid A."/>
            <person name="Henrissat B."/>
            <person name="Grigoriev I.V."/>
            <person name="Hibbett D.S."/>
            <person name="Martin F."/>
        </authorList>
    </citation>
    <scope>NUCLEOTIDE SEQUENCE [LARGE SCALE GENOMIC DNA]</scope>
    <source>
        <strain evidence="1 2">Koide BX008</strain>
    </source>
</reference>
<name>A0A0C2TVP7_AMAMK</name>
<protein>
    <submittedName>
        <fullName evidence="1">Uncharacterized protein</fullName>
    </submittedName>
</protein>
<sequence>MLPHVLLISSLYAHPLVPFIYSDVSPWTDIVLHLLCPIYTDAVGNGAQGKQIVTQTEFTFGIEEIDQRIEEELKSLRVEVETFLKSPEPPTWVPPDYATPNNRKFLASLQIPSYRNGNPSLLFHDLHMCDGDEIKKIFKNPQDLCICNTSGSGKTRRLLEGLTKYWGFYLVTVPDANRVGIRDLQDVLAEVIEYRDWISDLSPLSSEKRTVQSELNSLIASKPLKKVLAARIVVFELFLKLAIQVDGELQEKHKRIWLLFQLFDQLDPQVETLHPFVRIIRHCLPHASAEALDILIGRLGTIRARYLPPSRFIVGLDEAQQAVRLYPRSFVSSTDNEVFRSILREIVKVFTRSPIKLVVSGTGLSLGDLQDSMASGVSKPANTTILSHGLGMFDTWPKLKAFLDHYVPASFSETPSGYRLQQRIREYLLGRYRFSVSFLEYLLMNGLQSPHKLLNEYIKAHTTCLPGDSGPDFTSNEPELHIKVDVIGFDWERLKKDPTALQEAVQIVQSHLTRGAPPTFGPVTVRLVEYGIARLRNRHHGQIVEPLAFLSLMKWLEDQPTVNLRTNIRSRLANQESPGPAYEELVILYLFRVLRYPVPFSTIFQFHGTPPRCGHLGNAPENPGLGVVHHAAGIEDVLKWIENSTTAMPAMLVPNNLFGPDVMVRCGDVLLMGQPKSYTEGNKDSLDAKTISCALTSLCPDHWFEQSPHALRQKLIHAIEQCRVLRFVGGYPLALNLNLGGSSVNKAFTALGPDVVLATINLDIFRAHFVTEVQARDVLEPMDHALTRKRKANEMDR</sequence>
<gene>
    <name evidence="1" type="ORF">M378DRAFT_6158</name>
</gene>
<accession>A0A0C2TVP7</accession>
<keyword evidence="2" id="KW-1185">Reference proteome</keyword>
<evidence type="ECO:0000313" key="2">
    <source>
        <dbReference type="Proteomes" id="UP000054549"/>
    </source>
</evidence>
<proteinExistence type="predicted"/>
<dbReference type="InParanoid" id="A0A0C2TVP7"/>
<organism evidence="1 2">
    <name type="scientific">Amanita muscaria (strain Koide BX008)</name>
    <dbReference type="NCBI Taxonomy" id="946122"/>
    <lineage>
        <taxon>Eukaryota</taxon>
        <taxon>Fungi</taxon>
        <taxon>Dikarya</taxon>
        <taxon>Basidiomycota</taxon>
        <taxon>Agaricomycotina</taxon>
        <taxon>Agaricomycetes</taxon>
        <taxon>Agaricomycetidae</taxon>
        <taxon>Agaricales</taxon>
        <taxon>Pluteineae</taxon>
        <taxon>Amanitaceae</taxon>
        <taxon>Amanita</taxon>
    </lineage>
</organism>
<dbReference type="AlphaFoldDB" id="A0A0C2TVP7"/>
<dbReference type="Proteomes" id="UP000054549">
    <property type="component" value="Unassembled WGS sequence"/>
</dbReference>
<evidence type="ECO:0000313" key="1">
    <source>
        <dbReference type="EMBL" id="KIL71414.1"/>
    </source>
</evidence>
<dbReference type="HOGENOM" id="CLU_010693_2_0_1"/>
<dbReference type="EMBL" id="KN818222">
    <property type="protein sequence ID" value="KIL71414.1"/>
    <property type="molecule type" value="Genomic_DNA"/>
</dbReference>
<dbReference type="OrthoDB" id="2393824at2759"/>